<dbReference type="NCBIfam" id="NF009555">
    <property type="entry name" value="PRK13004.1"/>
    <property type="match status" value="1"/>
</dbReference>
<keyword evidence="4" id="KW-0862">Zinc</keyword>
<dbReference type="InterPro" id="IPR050072">
    <property type="entry name" value="Peptidase_M20A"/>
</dbReference>
<keyword evidence="2" id="KW-0479">Metal-binding</keyword>
<protein>
    <submittedName>
        <fullName evidence="6">YgeY family selenium metabolism-linked hydrolase</fullName>
    </submittedName>
</protein>
<dbReference type="Pfam" id="PF07687">
    <property type="entry name" value="M20_dimer"/>
    <property type="match status" value="1"/>
</dbReference>
<evidence type="ECO:0000313" key="6">
    <source>
        <dbReference type="EMBL" id="MBC5770881.1"/>
    </source>
</evidence>
<dbReference type="SUPFAM" id="SSF53187">
    <property type="entry name" value="Zn-dependent exopeptidases"/>
    <property type="match status" value="1"/>
</dbReference>
<keyword evidence="7" id="KW-1185">Reference proteome</keyword>
<dbReference type="PROSITE" id="PS00758">
    <property type="entry name" value="ARGE_DAPE_CPG2_1"/>
    <property type="match status" value="1"/>
</dbReference>
<evidence type="ECO:0000256" key="3">
    <source>
        <dbReference type="ARBA" id="ARBA00022801"/>
    </source>
</evidence>
<sequence length="469" mass="52147">MDFEAIKAAAQNYQADMTRFLREMISHPSESCEEREVVHCIKAEMERLGYDKVEVDGLGNVIGWMGDGEKIIAIDSHIDTVGIGNLSNWEADPYEGYETEDVIYGRGGSDQEGGMASAVYGVKIMKELNLIPAGYKIMVVGSVQEEDCDGMCWQYIVNKDFNGPEDARSKIEFVISTEPTDGGIYRGHRGRMEIRVDVKGISCHGSAPERGDNAIYKMADIIQNIRSLNENGDGPSNEIKGLVKMLNPEFNPEHAEDAQFLGRGTCTVSQIFYTSPSRCAVADSCAISVDRRMTAGETWDSCLKEIEALPAVQKYKDDVKVSMYMYDRPSWTGEVYETECFFPTWINKESAAHVQALADAHKALWGEVRIGHADADPKYDAMHLRNRPLIDKWTFSTNCVSIQGRYGIPCVGFGPGAESQAHAPNEITWKQDLVTCAALYAAVPGLYKTEEKTENATEFRQSLTDNDIQ</sequence>
<evidence type="ECO:0000259" key="5">
    <source>
        <dbReference type="Pfam" id="PF07687"/>
    </source>
</evidence>
<dbReference type="PANTHER" id="PTHR43808:SF31">
    <property type="entry name" value="N-ACETYL-L-CITRULLINE DEACETYLASE"/>
    <property type="match status" value="1"/>
</dbReference>
<dbReference type="Proteomes" id="UP000620327">
    <property type="component" value="Unassembled WGS sequence"/>
</dbReference>
<dbReference type="GO" id="GO:0046872">
    <property type="term" value="F:metal ion binding"/>
    <property type="evidence" value="ECO:0007669"/>
    <property type="project" value="UniProtKB-KW"/>
</dbReference>
<dbReference type="InterPro" id="IPR017706">
    <property type="entry name" value="Peptidase_M20/DapE_YgeY"/>
</dbReference>
<dbReference type="InterPro" id="IPR002933">
    <property type="entry name" value="Peptidase_M20"/>
</dbReference>
<comment type="caution">
    <text evidence="6">The sequence shown here is derived from an EMBL/GenBank/DDBJ whole genome shotgun (WGS) entry which is preliminary data.</text>
</comment>
<dbReference type="PANTHER" id="PTHR43808">
    <property type="entry name" value="ACETYLORNITHINE DEACETYLASE"/>
    <property type="match status" value="1"/>
</dbReference>
<evidence type="ECO:0000256" key="4">
    <source>
        <dbReference type="ARBA" id="ARBA00022833"/>
    </source>
</evidence>
<organism evidence="6 7">
    <name type="scientific">Dysosmobacter segnis</name>
    <dbReference type="NCBI Taxonomy" id="2763042"/>
    <lineage>
        <taxon>Bacteria</taxon>
        <taxon>Bacillati</taxon>
        <taxon>Bacillota</taxon>
        <taxon>Clostridia</taxon>
        <taxon>Eubacteriales</taxon>
        <taxon>Oscillospiraceae</taxon>
        <taxon>Dysosmobacter</taxon>
    </lineage>
</organism>
<dbReference type="AlphaFoldDB" id="A0A923MJ22"/>
<comment type="cofactor">
    <cofactor evidence="1">
        <name>Zn(2+)</name>
        <dbReference type="ChEBI" id="CHEBI:29105"/>
    </cofactor>
</comment>
<dbReference type="GO" id="GO:0008777">
    <property type="term" value="F:acetylornithine deacetylase activity"/>
    <property type="evidence" value="ECO:0007669"/>
    <property type="project" value="TreeGrafter"/>
</dbReference>
<keyword evidence="3 6" id="KW-0378">Hydrolase</keyword>
<accession>A0A923MJ22</accession>
<dbReference type="NCBIfam" id="TIGR03526">
    <property type="entry name" value="selenium_YgeY"/>
    <property type="match status" value="1"/>
</dbReference>
<dbReference type="Pfam" id="PF01546">
    <property type="entry name" value="Peptidase_M20"/>
    <property type="match status" value="1"/>
</dbReference>
<evidence type="ECO:0000313" key="7">
    <source>
        <dbReference type="Proteomes" id="UP000620327"/>
    </source>
</evidence>
<dbReference type="RefSeq" id="WP_187015107.1">
    <property type="nucleotide sequence ID" value="NZ_JACOQI010000010.1"/>
</dbReference>
<feature type="domain" description="Peptidase M20 dimerisation" evidence="5">
    <location>
        <begin position="187"/>
        <end position="311"/>
    </location>
</feature>
<dbReference type="GO" id="GO:0006526">
    <property type="term" value="P:L-arginine biosynthetic process"/>
    <property type="evidence" value="ECO:0007669"/>
    <property type="project" value="TreeGrafter"/>
</dbReference>
<proteinExistence type="predicted"/>
<dbReference type="Gene3D" id="3.40.630.10">
    <property type="entry name" value="Zn peptidases"/>
    <property type="match status" value="2"/>
</dbReference>
<dbReference type="InterPro" id="IPR036264">
    <property type="entry name" value="Bact_exopeptidase_dim_dom"/>
</dbReference>
<gene>
    <name evidence="6" type="ORF">H8Z83_11220</name>
</gene>
<name>A0A923MJ22_9FIRM</name>
<evidence type="ECO:0000256" key="1">
    <source>
        <dbReference type="ARBA" id="ARBA00001947"/>
    </source>
</evidence>
<dbReference type="CDD" id="cd05649">
    <property type="entry name" value="M20_ArgE_DapE-like"/>
    <property type="match status" value="1"/>
</dbReference>
<evidence type="ECO:0000256" key="2">
    <source>
        <dbReference type="ARBA" id="ARBA00022723"/>
    </source>
</evidence>
<dbReference type="InterPro" id="IPR001261">
    <property type="entry name" value="ArgE/DapE_CS"/>
</dbReference>
<dbReference type="InterPro" id="IPR011650">
    <property type="entry name" value="Peptidase_M20_dimer"/>
</dbReference>
<dbReference type="SUPFAM" id="SSF55031">
    <property type="entry name" value="Bacterial exopeptidase dimerisation domain"/>
    <property type="match status" value="1"/>
</dbReference>
<reference evidence="6" key="1">
    <citation type="submission" date="2020-08" db="EMBL/GenBank/DDBJ databases">
        <title>Genome public.</title>
        <authorList>
            <person name="Liu C."/>
            <person name="Sun Q."/>
        </authorList>
    </citation>
    <scope>NUCLEOTIDE SEQUENCE</scope>
    <source>
        <strain evidence="6">BX15</strain>
    </source>
</reference>
<dbReference type="EMBL" id="JACOQI010000010">
    <property type="protein sequence ID" value="MBC5770881.1"/>
    <property type="molecule type" value="Genomic_DNA"/>
</dbReference>
<dbReference type="Gene3D" id="3.30.70.360">
    <property type="match status" value="1"/>
</dbReference>